<sequence length="112" mass="12313">MQHGGYFGTGVVNLNHGQMTKMTPKLLHSLPAGPLPALRPSWVGRASVGIFAPRRRGDVSTPAYNLTCNRPRTRRIFVGTVFRTWGPSATGAAPYHSVIVASVILRRYPFLR</sequence>
<dbReference type="Proteomes" id="UP000499080">
    <property type="component" value="Unassembled WGS sequence"/>
</dbReference>
<comment type="caution">
    <text evidence="1">The sequence shown here is derived from an EMBL/GenBank/DDBJ whole genome shotgun (WGS) entry which is preliminary data.</text>
</comment>
<proteinExistence type="predicted"/>
<evidence type="ECO:0000313" key="1">
    <source>
        <dbReference type="EMBL" id="GBM09704.1"/>
    </source>
</evidence>
<keyword evidence="2" id="KW-1185">Reference proteome</keyword>
<name>A0A4Y2D146_ARAVE</name>
<dbReference type="EMBL" id="BGPR01000274">
    <property type="protein sequence ID" value="GBM09704.1"/>
    <property type="molecule type" value="Genomic_DNA"/>
</dbReference>
<reference evidence="1 2" key="1">
    <citation type="journal article" date="2019" name="Sci. Rep.">
        <title>Orb-weaving spider Araneus ventricosus genome elucidates the spidroin gene catalogue.</title>
        <authorList>
            <person name="Kono N."/>
            <person name="Nakamura H."/>
            <person name="Ohtoshi R."/>
            <person name="Moran D.A.P."/>
            <person name="Shinohara A."/>
            <person name="Yoshida Y."/>
            <person name="Fujiwara M."/>
            <person name="Mori M."/>
            <person name="Tomita M."/>
            <person name="Arakawa K."/>
        </authorList>
    </citation>
    <scope>NUCLEOTIDE SEQUENCE [LARGE SCALE GENOMIC DNA]</scope>
</reference>
<gene>
    <name evidence="1" type="ORF">AVEN_186409_1</name>
</gene>
<organism evidence="1 2">
    <name type="scientific">Araneus ventricosus</name>
    <name type="common">Orbweaver spider</name>
    <name type="synonym">Epeira ventricosa</name>
    <dbReference type="NCBI Taxonomy" id="182803"/>
    <lineage>
        <taxon>Eukaryota</taxon>
        <taxon>Metazoa</taxon>
        <taxon>Ecdysozoa</taxon>
        <taxon>Arthropoda</taxon>
        <taxon>Chelicerata</taxon>
        <taxon>Arachnida</taxon>
        <taxon>Araneae</taxon>
        <taxon>Araneomorphae</taxon>
        <taxon>Entelegynae</taxon>
        <taxon>Araneoidea</taxon>
        <taxon>Araneidae</taxon>
        <taxon>Araneus</taxon>
    </lineage>
</organism>
<evidence type="ECO:0000313" key="2">
    <source>
        <dbReference type="Proteomes" id="UP000499080"/>
    </source>
</evidence>
<accession>A0A4Y2D146</accession>
<dbReference type="AlphaFoldDB" id="A0A4Y2D146"/>
<protein>
    <submittedName>
        <fullName evidence="1">Uncharacterized protein</fullName>
    </submittedName>
</protein>